<dbReference type="AlphaFoldDB" id="A0A7I8K5Z1"/>
<accession>A0A7I8K5Z1</accession>
<dbReference type="Proteomes" id="UP000663760">
    <property type="component" value="Chromosome 2"/>
</dbReference>
<gene>
    <name evidence="1" type="ORF">SI7747_02002953</name>
    <name evidence="2" type="ORF">SI8410_02003178</name>
</gene>
<protein>
    <submittedName>
        <fullName evidence="2">Uncharacterized protein</fullName>
    </submittedName>
</protein>
<name>A0A7I8K5Z1_SPIIN</name>
<sequence>MVNINLMLIIHYKFWVFDHTHYLLQWHFYLIIEIKY</sequence>
<reference evidence="2" key="1">
    <citation type="submission" date="2020-02" db="EMBL/GenBank/DDBJ databases">
        <authorList>
            <person name="Scholz U."/>
            <person name="Mascher M."/>
            <person name="Fiebig A."/>
        </authorList>
    </citation>
    <scope>NUCLEOTIDE SEQUENCE</scope>
</reference>
<organism evidence="2 3">
    <name type="scientific">Spirodela intermedia</name>
    <name type="common">Intermediate duckweed</name>
    <dbReference type="NCBI Taxonomy" id="51605"/>
    <lineage>
        <taxon>Eukaryota</taxon>
        <taxon>Viridiplantae</taxon>
        <taxon>Streptophyta</taxon>
        <taxon>Embryophyta</taxon>
        <taxon>Tracheophyta</taxon>
        <taxon>Spermatophyta</taxon>
        <taxon>Magnoliopsida</taxon>
        <taxon>Liliopsida</taxon>
        <taxon>Araceae</taxon>
        <taxon>Lemnoideae</taxon>
        <taxon>Spirodela</taxon>
    </lineage>
</organism>
<evidence type="ECO:0000313" key="2">
    <source>
        <dbReference type="EMBL" id="CAA7391979.1"/>
    </source>
</evidence>
<evidence type="ECO:0000313" key="1">
    <source>
        <dbReference type="EMBL" id="CAA2616739.1"/>
    </source>
</evidence>
<keyword evidence="3" id="KW-1185">Reference proteome</keyword>
<proteinExistence type="predicted"/>
<dbReference type="EMBL" id="LR746265">
    <property type="protein sequence ID" value="CAA7391979.1"/>
    <property type="molecule type" value="Genomic_DNA"/>
</dbReference>
<dbReference type="EMBL" id="LR743589">
    <property type="protein sequence ID" value="CAA2616739.1"/>
    <property type="molecule type" value="Genomic_DNA"/>
</dbReference>
<evidence type="ECO:0000313" key="3">
    <source>
        <dbReference type="Proteomes" id="UP000663760"/>
    </source>
</evidence>